<organism evidence="4 5">
    <name type="scientific">Novymonas esmeraldas</name>
    <dbReference type="NCBI Taxonomy" id="1808958"/>
    <lineage>
        <taxon>Eukaryota</taxon>
        <taxon>Discoba</taxon>
        <taxon>Euglenozoa</taxon>
        <taxon>Kinetoplastea</taxon>
        <taxon>Metakinetoplastina</taxon>
        <taxon>Trypanosomatida</taxon>
        <taxon>Trypanosomatidae</taxon>
        <taxon>Novymonas</taxon>
    </lineage>
</organism>
<dbReference type="PROSITE" id="PS50158">
    <property type="entry name" value="ZF_CCHC"/>
    <property type="match status" value="1"/>
</dbReference>
<evidence type="ECO:0000259" key="3">
    <source>
        <dbReference type="PROSITE" id="PS50158"/>
    </source>
</evidence>
<evidence type="ECO:0000313" key="4">
    <source>
        <dbReference type="EMBL" id="KAK7195963.1"/>
    </source>
</evidence>
<keyword evidence="5" id="KW-1185">Reference proteome</keyword>
<keyword evidence="1" id="KW-0863">Zinc-finger</keyword>
<name>A0AAW0ETC9_9TRYP</name>
<feature type="compositionally biased region" description="Low complexity" evidence="2">
    <location>
        <begin position="61"/>
        <end position="74"/>
    </location>
</feature>
<dbReference type="AlphaFoldDB" id="A0AAW0ETC9"/>
<reference evidence="4 5" key="1">
    <citation type="journal article" date="2021" name="MBio">
        <title>A New Model Trypanosomatid, Novymonas esmeraldas: Genomic Perception of Its 'Candidatus Pandoraea novymonadis' Endosymbiont.</title>
        <authorList>
            <person name="Zakharova A."/>
            <person name="Saura A."/>
            <person name="Butenko A."/>
            <person name="Podesvova L."/>
            <person name="Warmusova S."/>
            <person name="Kostygov A.Y."/>
            <person name="Nenarokova A."/>
            <person name="Lukes J."/>
            <person name="Opperdoes F.R."/>
            <person name="Yurchenko V."/>
        </authorList>
    </citation>
    <scope>NUCLEOTIDE SEQUENCE [LARGE SCALE GENOMIC DNA]</scope>
    <source>
        <strain evidence="4 5">E262AT.01</strain>
    </source>
</reference>
<dbReference type="Proteomes" id="UP001430356">
    <property type="component" value="Unassembled WGS sequence"/>
</dbReference>
<dbReference type="EMBL" id="JAECZO010000065">
    <property type="protein sequence ID" value="KAK7195963.1"/>
    <property type="molecule type" value="Genomic_DNA"/>
</dbReference>
<evidence type="ECO:0000313" key="5">
    <source>
        <dbReference type="Proteomes" id="UP001430356"/>
    </source>
</evidence>
<dbReference type="SMART" id="SM00343">
    <property type="entry name" value="ZnF_C2HC"/>
    <property type="match status" value="3"/>
</dbReference>
<evidence type="ECO:0000256" key="2">
    <source>
        <dbReference type="SAM" id="MobiDB-lite"/>
    </source>
</evidence>
<accession>A0AAW0ETC9</accession>
<proteinExistence type="predicted"/>
<sequence>MTSRLPLPLRLVQCDWRGADSRVLTLYKPSGLPCYAASQVRAVAASGGDGRHLSAVHTRHASPTSSTATASVAAGPQPRPEDPSDSLLSRVVDSSLPGATPYVALPVVSSLLRRTGAAAAQMNMWTSRHRGLVVVARSPSDAFVLRNAVQLDLVQVTYRVVCRLPGGVAVAARRYLRAHHHHHHTASSAGGVRAAAVQNPYVQAHLERRGQLADLADGIPLSSASVPSATAAAAAALARDARLPAGVQPHPLVTGGFFDVAQGRLRVQGTARCYLRTQTPLAPTSAARLLQRSRLQRIFSDAVGGSAAEAEEDRGEHRHPWIPPECRLGVSLDAPHMQCSTGSPAPRGKSLTMDFRLVSLSPREDSDVALYEVRTRGDTTADEVAAMFHAEGLRVVNDYVQDAPLAAVMEEVAARMRAAPPSMLHDMPVALQHQLRSATAEELVALPLAWMSLEDADRLSAQHTLQQLTSLPSALPFAEDVDRLRRVVHSASSSALTHGGSRNPVQQLLLHTLSSLNMASKAEHDVYARVLALALGAGVECVSLVFPDPSDAGNVHALQQLWLTYEQQRQRHPSLADAVRAARQHPLAASMRCTVRTLLDDAVGLARVPLLADAHGETPAGAAAAPPAAQRRRVADAAPSYRGECSFTQAAALLSAIASSQTTGAAADVTSSSAPALARVGACDTRAGHTEVPPPYEAAYHSWCADPAAVRLPSPAELLRRCGGDRGAAAAATTREAALSAPSPESPCSSVRLFLRVEELAELRCAHCGGVGHTWQHCVARVAESVAAVDGGTVDAAAALPTPGDVADTISAPPRSLPAPLEASVMDGEGLTSVDDAAALLGEQAAALARHRGGDGDDAALLAVPNVAATHRFAAAHALRTESRKPAVHRRVVRCVYCGGRHHVAACPALRARDAESDVRDGGAAAAVASAGGGSSGGPPPFCIKCGETGHLYTTCRAVPAGLHHATHCPICLQPRGTSSHEPARCPRRVPVPDGYSVRGVPHPAEAARVRGAAPARRRHGSVLIADSFVDSR</sequence>
<keyword evidence="1" id="KW-0479">Metal-binding</keyword>
<keyword evidence="1" id="KW-0862">Zinc</keyword>
<evidence type="ECO:0000256" key="1">
    <source>
        <dbReference type="PROSITE-ProRule" id="PRU00047"/>
    </source>
</evidence>
<feature type="region of interest" description="Disordered" evidence="2">
    <location>
        <begin position="51"/>
        <end position="87"/>
    </location>
</feature>
<dbReference type="InterPro" id="IPR001878">
    <property type="entry name" value="Znf_CCHC"/>
</dbReference>
<protein>
    <recommendedName>
        <fullName evidence="3">CCHC-type domain-containing protein</fullName>
    </recommendedName>
</protein>
<gene>
    <name evidence="4" type="ORF">NESM_000529500</name>
</gene>
<dbReference type="GO" id="GO:0003676">
    <property type="term" value="F:nucleic acid binding"/>
    <property type="evidence" value="ECO:0007669"/>
    <property type="project" value="InterPro"/>
</dbReference>
<dbReference type="GO" id="GO:0008270">
    <property type="term" value="F:zinc ion binding"/>
    <property type="evidence" value="ECO:0007669"/>
    <property type="project" value="UniProtKB-KW"/>
</dbReference>
<comment type="caution">
    <text evidence="4">The sequence shown here is derived from an EMBL/GenBank/DDBJ whole genome shotgun (WGS) entry which is preliminary data.</text>
</comment>
<feature type="domain" description="CCHC-type" evidence="3">
    <location>
        <begin position="943"/>
        <end position="957"/>
    </location>
</feature>